<keyword evidence="3" id="KW-1185">Reference proteome</keyword>
<reference evidence="2" key="1">
    <citation type="submission" date="2021-03" db="EMBL/GenBank/DDBJ databases">
        <title>Chromosome level genome of the anhydrobiotic midge Polypedilum vanderplanki.</title>
        <authorList>
            <person name="Yoshida Y."/>
            <person name="Kikawada T."/>
            <person name="Gusev O."/>
        </authorList>
    </citation>
    <scope>NUCLEOTIDE SEQUENCE</scope>
    <source>
        <strain evidence="2">NIAS01</strain>
        <tissue evidence="2">Whole body or cell culture</tissue>
    </source>
</reference>
<comment type="caution">
    <text evidence="2">The sequence shown here is derived from an EMBL/GenBank/DDBJ whole genome shotgun (WGS) entry which is preliminary data.</text>
</comment>
<gene>
    <name evidence="2" type="ORF">PVAND_015239</name>
</gene>
<accession>A0A9J6BBK6</accession>
<organism evidence="2 3">
    <name type="scientific">Polypedilum vanderplanki</name>
    <name type="common">Sleeping chironomid midge</name>
    <dbReference type="NCBI Taxonomy" id="319348"/>
    <lineage>
        <taxon>Eukaryota</taxon>
        <taxon>Metazoa</taxon>
        <taxon>Ecdysozoa</taxon>
        <taxon>Arthropoda</taxon>
        <taxon>Hexapoda</taxon>
        <taxon>Insecta</taxon>
        <taxon>Pterygota</taxon>
        <taxon>Neoptera</taxon>
        <taxon>Endopterygota</taxon>
        <taxon>Diptera</taxon>
        <taxon>Nematocera</taxon>
        <taxon>Chironomoidea</taxon>
        <taxon>Chironomidae</taxon>
        <taxon>Chironominae</taxon>
        <taxon>Polypedilum</taxon>
        <taxon>Polypedilum</taxon>
    </lineage>
</organism>
<feature type="transmembrane region" description="Helical" evidence="1">
    <location>
        <begin position="77"/>
        <end position="97"/>
    </location>
</feature>
<evidence type="ECO:0000256" key="1">
    <source>
        <dbReference type="SAM" id="Phobius"/>
    </source>
</evidence>
<dbReference type="EMBL" id="JADBJN010000004">
    <property type="protein sequence ID" value="KAG5667249.1"/>
    <property type="molecule type" value="Genomic_DNA"/>
</dbReference>
<proteinExistence type="predicted"/>
<dbReference type="Proteomes" id="UP001107558">
    <property type="component" value="Chromosome 4"/>
</dbReference>
<keyword evidence="1" id="KW-1133">Transmembrane helix</keyword>
<name>A0A9J6BBK6_POLVA</name>
<dbReference type="AlphaFoldDB" id="A0A9J6BBK6"/>
<sequence length="168" mass="19601">MSLCEIVSALKSATLENLESFYQNLKFRIQKLRFGTTRVTPMFIQFSDFFWCDKFLSKLGYSVLSEVQSSEKLLRNICAYTQIVTAIFTLLMLVSFVRSTLNLMESDNLFVAMENIGFSGGFFLLFLKWFFLLDRNHDRILKVIEKLDEHYPHSGIDQMDLNTELYLG</sequence>
<keyword evidence="1" id="KW-0812">Transmembrane</keyword>
<evidence type="ECO:0000313" key="2">
    <source>
        <dbReference type="EMBL" id="KAG5667249.1"/>
    </source>
</evidence>
<feature type="transmembrane region" description="Helical" evidence="1">
    <location>
        <begin position="109"/>
        <end position="132"/>
    </location>
</feature>
<keyword evidence="1" id="KW-0472">Membrane</keyword>
<evidence type="ECO:0000313" key="3">
    <source>
        <dbReference type="Proteomes" id="UP001107558"/>
    </source>
</evidence>
<protein>
    <submittedName>
        <fullName evidence="2">Uncharacterized protein</fullName>
    </submittedName>
</protein>